<evidence type="ECO:0000256" key="2">
    <source>
        <dbReference type="SAM" id="SignalP"/>
    </source>
</evidence>
<dbReference type="InterPro" id="IPR020837">
    <property type="entry name" value="Fibrinogen_CS"/>
</dbReference>
<dbReference type="SUPFAM" id="SSF47162">
    <property type="entry name" value="Apolipoprotein"/>
    <property type="match status" value="1"/>
</dbReference>
<organism evidence="4 5">
    <name type="scientific">Clytia hemisphaerica</name>
    <dbReference type="NCBI Taxonomy" id="252671"/>
    <lineage>
        <taxon>Eukaryota</taxon>
        <taxon>Metazoa</taxon>
        <taxon>Cnidaria</taxon>
        <taxon>Hydrozoa</taxon>
        <taxon>Hydroidolina</taxon>
        <taxon>Leptothecata</taxon>
        <taxon>Obeliida</taxon>
        <taxon>Clytiidae</taxon>
        <taxon>Clytia</taxon>
    </lineage>
</organism>
<dbReference type="InterPro" id="IPR014716">
    <property type="entry name" value="Fibrinogen_a/b/g_C_1"/>
</dbReference>
<sequence length="384" mass="45402">MKFLILLFLVTVLPSNVSTTCNDFTLKLNLLKQHVEMVTNLLTLTNQRLTDITQQLKQNLTKSNEILNEKLTKTNEELYQKIIRNTQTITEQITKDNEELEHKIIEKLTKKDQSLTQKVSQMTEDVQSLTQKDKTQNSFCQSNSHRCGSCYCIEDLRIPDKHYCDCRMKPIRRDCKEHHLQGERINGLYRINHDTDGNDVSVYCDQTTDGGGWTVIQRRVDGTTNFFRNWQTYKQGFGQLHYEHWLGNDNIHLLTRPRDSYSEIRFDLQRKDYGRRQYAKYSLFRIDNELNAYKLHISGFSGNIGQDKMNYHNGMKWSTRDRDNDLRPAHDCAYDQRGAWWYNGCETSNLNGIYDSFNKEKNPDEAFGWNPFRLEFSEMKVRRK</sequence>
<proteinExistence type="predicted"/>
<dbReference type="InterPro" id="IPR050373">
    <property type="entry name" value="Fibrinogen_C-term_domain"/>
</dbReference>
<evidence type="ECO:0000313" key="5">
    <source>
        <dbReference type="Proteomes" id="UP000594262"/>
    </source>
</evidence>
<evidence type="ECO:0000256" key="1">
    <source>
        <dbReference type="ARBA" id="ARBA00023157"/>
    </source>
</evidence>
<dbReference type="PROSITE" id="PS51406">
    <property type="entry name" value="FIBRINOGEN_C_2"/>
    <property type="match status" value="1"/>
</dbReference>
<dbReference type="PANTHER" id="PTHR19143">
    <property type="entry name" value="FIBRINOGEN/TENASCIN/ANGIOPOEITIN"/>
    <property type="match status" value="1"/>
</dbReference>
<dbReference type="NCBIfam" id="NF040941">
    <property type="entry name" value="GGGWT_bact"/>
    <property type="match status" value="1"/>
</dbReference>
<dbReference type="Gene3D" id="3.90.215.10">
    <property type="entry name" value="Gamma Fibrinogen, chain A, domain 1"/>
    <property type="match status" value="1"/>
</dbReference>
<dbReference type="Proteomes" id="UP000594262">
    <property type="component" value="Unplaced"/>
</dbReference>
<reference evidence="4" key="1">
    <citation type="submission" date="2021-01" db="UniProtKB">
        <authorList>
            <consortium name="EnsemblMetazoa"/>
        </authorList>
    </citation>
    <scope>IDENTIFICATION</scope>
</reference>
<feature type="domain" description="Fibrinogen C-terminal" evidence="3">
    <location>
        <begin position="166"/>
        <end position="384"/>
    </location>
</feature>
<dbReference type="PROSITE" id="PS00514">
    <property type="entry name" value="FIBRINOGEN_C_1"/>
    <property type="match status" value="1"/>
</dbReference>
<keyword evidence="5" id="KW-1185">Reference proteome</keyword>
<keyword evidence="2" id="KW-0732">Signal</keyword>
<dbReference type="GO" id="GO:0005615">
    <property type="term" value="C:extracellular space"/>
    <property type="evidence" value="ECO:0007669"/>
    <property type="project" value="TreeGrafter"/>
</dbReference>
<name>A0A7M5TX38_9CNID</name>
<dbReference type="InterPro" id="IPR036056">
    <property type="entry name" value="Fibrinogen-like_C"/>
</dbReference>
<dbReference type="RefSeq" id="XP_066923489.1">
    <property type="nucleotide sequence ID" value="XM_067067388.1"/>
</dbReference>
<keyword evidence="1" id="KW-1015">Disulfide bond</keyword>
<evidence type="ECO:0000313" key="4">
    <source>
        <dbReference type="EnsemblMetazoa" id="CLYHEMP003018.1"/>
    </source>
</evidence>
<dbReference type="GeneID" id="136810791"/>
<dbReference type="CDD" id="cd00087">
    <property type="entry name" value="FReD"/>
    <property type="match status" value="1"/>
</dbReference>
<dbReference type="Gene3D" id="1.20.5.1230">
    <property type="entry name" value="Apolipoprotein A-I"/>
    <property type="match status" value="1"/>
</dbReference>
<dbReference type="AlphaFoldDB" id="A0A7M5TX38"/>
<dbReference type="SMART" id="SM00186">
    <property type="entry name" value="FBG"/>
    <property type="match status" value="1"/>
</dbReference>
<evidence type="ECO:0000259" key="3">
    <source>
        <dbReference type="PROSITE" id="PS51406"/>
    </source>
</evidence>
<feature type="signal peptide" evidence="2">
    <location>
        <begin position="1"/>
        <end position="19"/>
    </location>
</feature>
<dbReference type="SUPFAM" id="SSF56496">
    <property type="entry name" value="Fibrinogen C-terminal domain-like"/>
    <property type="match status" value="1"/>
</dbReference>
<dbReference type="EnsemblMetazoa" id="CLYHEMT003018.1">
    <property type="protein sequence ID" value="CLYHEMP003018.1"/>
    <property type="gene ID" value="CLYHEMG003018"/>
</dbReference>
<feature type="chain" id="PRO_5029476241" description="Fibrinogen C-terminal domain-containing protein" evidence="2">
    <location>
        <begin position="20"/>
        <end position="384"/>
    </location>
</feature>
<dbReference type="OrthoDB" id="6145874at2759"/>
<dbReference type="Pfam" id="PF00147">
    <property type="entry name" value="Fibrinogen_C"/>
    <property type="match status" value="1"/>
</dbReference>
<dbReference type="InterPro" id="IPR002181">
    <property type="entry name" value="Fibrinogen_a/b/g_C_dom"/>
</dbReference>
<protein>
    <recommendedName>
        <fullName evidence="3">Fibrinogen C-terminal domain-containing protein</fullName>
    </recommendedName>
</protein>
<accession>A0A7M5TX38</accession>